<evidence type="ECO:0000256" key="1">
    <source>
        <dbReference type="ARBA" id="ARBA00022723"/>
    </source>
</evidence>
<dbReference type="PANTHER" id="PTHR24207">
    <property type="entry name" value="ZYX102 PROTEIN"/>
    <property type="match status" value="1"/>
</dbReference>
<keyword evidence="4 5" id="KW-0440">LIM domain</keyword>
<evidence type="ECO:0000313" key="9">
    <source>
        <dbReference type="Proteomes" id="UP000694397"/>
    </source>
</evidence>
<keyword evidence="2" id="KW-0677">Repeat</keyword>
<feature type="region of interest" description="Disordered" evidence="6">
    <location>
        <begin position="112"/>
        <end position="209"/>
    </location>
</feature>
<dbReference type="CDD" id="cd09372">
    <property type="entry name" value="LIM2_FBLP-1"/>
    <property type="match status" value="1"/>
</dbReference>
<feature type="region of interest" description="Disordered" evidence="6">
    <location>
        <begin position="22"/>
        <end position="65"/>
    </location>
</feature>
<evidence type="ECO:0000256" key="3">
    <source>
        <dbReference type="ARBA" id="ARBA00022833"/>
    </source>
</evidence>
<name>A0A8C9RG40_SCLFO</name>
<dbReference type="Proteomes" id="UP000694397">
    <property type="component" value="Chromosome 2"/>
</dbReference>
<dbReference type="PROSITE" id="PS50023">
    <property type="entry name" value="LIM_DOMAIN_2"/>
    <property type="match status" value="3"/>
</dbReference>
<dbReference type="GO" id="GO:0046872">
    <property type="term" value="F:metal ion binding"/>
    <property type="evidence" value="ECO:0007669"/>
    <property type="project" value="UniProtKB-KW"/>
</dbReference>
<dbReference type="GO" id="GO:0001725">
    <property type="term" value="C:stress fiber"/>
    <property type="evidence" value="ECO:0007669"/>
    <property type="project" value="TreeGrafter"/>
</dbReference>
<feature type="domain" description="LIM zinc-binding" evidence="7">
    <location>
        <begin position="271"/>
        <end position="331"/>
    </location>
</feature>
<dbReference type="OrthoDB" id="25414at2759"/>
<dbReference type="Ensembl" id="ENSSFOT00015016148.2">
    <property type="protein sequence ID" value="ENSSFOP00015015963.2"/>
    <property type="gene ID" value="ENSSFOG00015010303.2"/>
</dbReference>
<gene>
    <name evidence="8" type="primary">fblim1</name>
</gene>
<feature type="region of interest" description="Disordered" evidence="6">
    <location>
        <begin position="79"/>
        <end position="99"/>
    </location>
</feature>
<dbReference type="GO" id="GO:0031005">
    <property type="term" value="F:filamin binding"/>
    <property type="evidence" value="ECO:0007669"/>
    <property type="project" value="TreeGrafter"/>
</dbReference>
<feature type="compositionally biased region" description="Pro residues" evidence="6">
    <location>
        <begin position="138"/>
        <end position="154"/>
    </location>
</feature>
<evidence type="ECO:0000256" key="4">
    <source>
        <dbReference type="ARBA" id="ARBA00023038"/>
    </source>
</evidence>
<feature type="compositionally biased region" description="Low complexity" evidence="6">
    <location>
        <begin position="84"/>
        <end position="95"/>
    </location>
</feature>
<dbReference type="GeneID" id="108933897"/>
<keyword evidence="9" id="KW-1185">Reference proteome</keyword>
<dbReference type="GO" id="GO:0005925">
    <property type="term" value="C:focal adhesion"/>
    <property type="evidence" value="ECO:0007669"/>
    <property type="project" value="TreeGrafter"/>
</dbReference>
<dbReference type="KEGG" id="sfm:108933897"/>
<evidence type="ECO:0000313" key="8">
    <source>
        <dbReference type="Ensembl" id="ENSSFOP00015015963.2"/>
    </source>
</evidence>
<dbReference type="RefSeq" id="XP_029115590.1">
    <property type="nucleotide sequence ID" value="XM_029259757.1"/>
</dbReference>
<dbReference type="GeneTree" id="ENSGT00940000154273"/>
<dbReference type="SMART" id="SM00132">
    <property type="entry name" value="LIM"/>
    <property type="match status" value="3"/>
</dbReference>
<dbReference type="PANTHER" id="PTHR24207:SF1">
    <property type="entry name" value="FILAMIN-BINDING LIM PROTEIN 1"/>
    <property type="match status" value="1"/>
</dbReference>
<organism evidence="8 9">
    <name type="scientific">Scleropages formosus</name>
    <name type="common">Asian bonytongue</name>
    <name type="synonym">Osteoglossum formosum</name>
    <dbReference type="NCBI Taxonomy" id="113540"/>
    <lineage>
        <taxon>Eukaryota</taxon>
        <taxon>Metazoa</taxon>
        <taxon>Chordata</taxon>
        <taxon>Craniata</taxon>
        <taxon>Vertebrata</taxon>
        <taxon>Euteleostomi</taxon>
        <taxon>Actinopterygii</taxon>
        <taxon>Neopterygii</taxon>
        <taxon>Teleostei</taxon>
        <taxon>Osteoglossocephala</taxon>
        <taxon>Osteoglossomorpha</taxon>
        <taxon>Osteoglossiformes</taxon>
        <taxon>Osteoglossidae</taxon>
        <taxon>Scleropages</taxon>
    </lineage>
</organism>
<dbReference type="SUPFAM" id="SSF57716">
    <property type="entry name" value="Glucocorticoid receptor-like (DNA-binding domain)"/>
    <property type="match status" value="2"/>
</dbReference>
<feature type="domain" description="LIM zinc-binding" evidence="7">
    <location>
        <begin position="333"/>
        <end position="401"/>
    </location>
</feature>
<dbReference type="FunFam" id="2.10.110.10:FF:000086">
    <property type="entry name" value="Filamin binding LIM protein 1"/>
    <property type="match status" value="1"/>
</dbReference>
<keyword evidence="1 5" id="KW-0479">Metal-binding</keyword>
<reference evidence="8 9" key="1">
    <citation type="submission" date="2019-04" db="EMBL/GenBank/DDBJ databases">
        <authorList>
            <consortium name="Wellcome Sanger Institute Data Sharing"/>
        </authorList>
    </citation>
    <scope>NUCLEOTIDE SEQUENCE [LARGE SCALE GENOMIC DNA]</scope>
</reference>
<dbReference type="GO" id="GO:0098609">
    <property type="term" value="P:cell-cell adhesion"/>
    <property type="evidence" value="ECO:0007669"/>
    <property type="project" value="TreeGrafter"/>
</dbReference>
<dbReference type="AlphaFoldDB" id="A0A8C9RG40"/>
<reference evidence="8" key="2">
    <citation type="submission" date="2025-08" db="UniProtKB">
        <authorList>
            <consortium name="Ensembl"/>
        </authorList>
    </citation>
    <scope>IDENTIFICATION</scope>
</reference>
<evidence type="ECO:0000256" key="6">
    <source>
        <dbReference type="SAM" id="MobiDB-lite"/>
    </source>
</evidence>
<evidence type="ECO:0000256" key="5">
    <source>
        <dbReference type="PROSITE-ProRule" id="PRU00125"/>
    </source>
</evidence>
<accession>A0A8C9RG40</accession>
<feature type="domain" description="LIM zinc-binding" evidence="7">
    <location>
        <begin position="211"/>
        <end position="270"/>
    </location>
</feature>
<dbReference type="RefSeq" id="XP_029115591.1">
    <property type="nucleotide sequence ID" value="XM_029259758.1"/>
</dbReference>
<evidence type="ECO:0000259" key="7">
    <source>
        <dbReference type="PROSITE" id="PS50023"/>
    </source>
</evidence>
<dbReference type="Pfam" id="PF00412">
    <property type="entry name" value="LIM"/>
    <property type="match status" value="3"/>
</dbReference>
<dbReference type="Gene3D" id="2.10.110.10">
    <property type="entry name" value="Cysteine Rich Protein"/>
    <property type="match status" value="3"/>
</dbReference>
<sequence>MASATPQKRMVSSVFITLASPHRATVTPQTPAGATRSSAPLARKEDTHGALSKGAAQISAPTTMKSLSPSITPTHMFHSPQQGALPSLSASTPSPKMQWGKASCEEIPVPRDNIVGDVLPPPPPPPSVEMELSAEMDPPLPPPPLAEPLPPPLSPVTRPSDPPVSSWKSALPDKRPDVRLSSGGSSHSAEKEKLPVSQNLREDGAGPESEDVCGFCRKVVPLSEPAINALNRTYHANCFQCRQCGLPLAGQMYYNKAGIPLCEDCYQASLEQCWACGEVIKEQVIRALGRGYHPSCFVCATCRRPIGEEKFAQGEVGEVYCLPDYYRKYAPCCSACQQLIVPADDGKDSYTVECLGRSFHEDCYRCETCQVLLSPEPNEQGCYPLDGRVLCKTCHLALIQEAQH</sequence>
<reference evidence="8" key="3">
    <citation type="submission" date="2025-09" db="UniProtKB">
        <authorList>
            <consortium name="Ensembl"/>
        </authorList>
    </citation>
    <scope>IDENTIFICATION</scope>
</reference>
<feature type="compositionally biased region" description="Polar residues" evidence="6">
    <location>
        <begin position="26"/>
        <end position="38"/>
    </location>
</feature>
<keyword evidence="3 5" id="KW-0862">Zinc</keyword>
<proteinExistence type="predicted"/>
<dbReference type="CTD" id="54751"/>
<feature type="compositionally biased region" description="Basic and acidic residues" evidence="6">
    <location>
        <begin position="188"/>
        <end position="204"/>
    </location>
</feature>
<protein>
    <recommendedName>
        <fullName evidence="7">LIM zinc-binding domain-containing protein</fullName>
    </recommendedName>
</protein>
<dbReference type="InterPro" id="IPR001781">
    <property type="entry name" value="Znf_LIM"/>
</dbReference>
<evidence type="ECO:0000256" key="2">
    <source>
        <dbReference type="ARBA" id="ARBA00022737"/>
    </source>
</evidence>